<dbReference type="STRING" id="1416778.SAMN05443633_11245"/>
<dbReference type="InterPro" id="IPR016097">
    <property type="entry name" value="DUF695"/>
</dbReference>
<accession>A0A1M5I9A4</accession>
<feature type="domain" description="DUF695" evidence="1">
    <location>
        <begin position="13"/>
        <end position="145"/>
    </location>
</feature>
<dbReference type="EMBL" id="FQUT01000012">
    <property type="protein sequence ID" value="SHG24699.1"/>
    <property type="molecule type" value="Genomic_DNA"/>
</dbReference>
<dbReference type="RefSeq" id="WP_072961434.1">
    <property type="nucleotide sequence ID" value="NZ_FQUT01000012.1"/>
</dbReference>
<name>A0A1M5I9A4_9FLAO</name>
<dbReference type="AlphaFoldDB" id="A0A1M5I9A4"/>
<keyword evidence="3" id="KW-1185">Reference proteome</keyword>
<protein>
    <recommendedName>
        <fullName evidence="1">DUF695 domain-containing protein</fullName>
    </recommendedName>
</protein>
<evidence type="ECO:0000313" key="3">
    <source>
        <dbReference type="Proteomes" id="UP000184518"/>
    </source>
</evidence>
<dbReference type="OrthoDB" id="1352147at2"/>
<gene>
    <name evidence="2" type="ORF">SAMN05443633_11245</name>
</gene>
<evidence type="ECO:0000313" key="2">
    <source>
        <dbReference type="EMBL" id="SHG24699.1"/>
    </source>
</evidence>
<sequence>MSEILKKLITDEDQWTLAEGENNGFPFMLRYRPHLYPFIEDKGFGHRLMLFFLYEIATEDRSASDEQLEFFETVENKIIEQLEPDLFAVLSFVYSGNGQREWHFYTCDIEKTEELISRVLDELDYPHTIEIQDEYDPDWSEYFAVLDGATEE</sequence>
<dbReference type="Pfam" id="PF05117">
    <property type="entry name" value="DUF695"/>
    <property type="match status" value="1"/>
</dbReference>
<organism evidence="2 3">
    <name type="scientific">Chryseobacterium arachidis</name>
    <dbReference type="NCBI Taxonomy" id="1416778"/>
    <lineage>
        <taxon>Bacteria</taxon>
        <taxon>Pseudomonadati</taxon>
        <taxon>Bacteroidota</taxon>
        <taxon>Flavobacteriia</taxon>
        <taxon>Flavobacteriales</taxon>
        <taxon>Weeksellaceae</taxon>
        <taxon>Chryseobacterium group</taxon>
        <taxon>Chryseobacterium</taxon>
    </lineage>
</organism>
<proteinExistence type="predicted"/>
<reference evidence="3" key="1">
    <citation type="submission" date="2016-11" db="EMBL/GenBank/DDBJ databases">
        <authorList>
            <person name="Varghese N."/>
            <person name="Submissions S."/>
        </authorList>
    </citation>
    <scope>NUCLEOTIDE SEQUENCE [LARGE SCALE GENOMIC DNA]</scope>
    <source>
        <strain evidence="3">DSM 27619</strain>
    </source>
</reference>
<evidence type="ECO:0000259" key="1">
    <source>
        <dbReference type="Pfam" id="PF05117"/>
    </source>
</evidence>
<dbReference type="Proteomes" id="UP000184518">
    <property type="component" value="Unassembled WGS sequence"/>
</dbReference>